<keyword evidence="1 3" id="KW-0853">WD repeat</keyword>
<dbReference type="OrthoDB" id="19711at2759"/>
<dbReference type="PROSITE" id="PS00678">
    <property type="entry name" value="WD_REPEATS_1"/>
    <property type="match status" value="1"/>
</dbReference>
<protein>
    <submittedName>
        <fullName evidence="4">WD-40 repeat-containing</fullName>
    </submittedName>
</protein>
<dbReference type="GO" id="GO:0030621">
    <property type="term" value="F:U4 snRNA binding"/>
    <property type="evidence" value="ECO:0007669"/>
    <property type="project" value="TreeGrafter"/>
</dbReference>
<dbReference type="STRING" id="10195.A0A3M7PRY0"/>
<dbReference type="GO" id="GO:0017070">
    <property type="term" value="F:U6 snRNA binding"/>
    <property type="evidence" value="ECO:0007669"/>
    <property type="project" value="TreeGrafter"/>
</dbReference>
<reference evidence="4 5" key="1">
    <citation type="journal article" date="2018" name="Sci. Rep.">
        <title>Genomic signatures of local adaptation to the degree of environmental predictability in rotifers.</title>
        <authorList>
            <person name="Franch-Gras L."/>
            <person name="Hahn C."/>
            <person name="Garcia-Roger E.M."/>
            <person name="Carmona M.J."/>
            <person name="Serra M."/>
            <person name="Gomez A."/>
        </authorList>
    </citation>
    <scope>NUCLEOTIDE SEQUENCE [LARGE SCALE GENOMIC DNA]</scope>
    <source>
        <strain evidence="4">HYR1</strain>
    </source>
</reference>
<dbReference type="InterPro" id="IPR001680">
    <property type="entry name" value="WD40_rpt"/>
</dbReference>
<evidence type="ECO:0000256" key="2">
    <source>
        <dbReference type="ARBA" id="ARBA00022737"/>
    </source>
</evidence>
<dbReference type="EMBL" id="REGN01009341">
    <property type="protein sequence ID" value="RNA01408.1"/>
    <property type="molecule type" value="Genomic_DNA"/>
</dbReference>
<keyword evidence="2" id="KW-0677">Repeat</keyword>
<proteinExistence type="predicted"/>
<evidence type="ECO:0000256" key="1">
    <source>
        <dbReference type="ARBA" id="ARBA00022574"/>
    </source>
</evidence>
<evidence type="ECO:0000313" key="4">
    <source>
        <dbReference type="EMBL" id="RNA01408.1"/>
    </source>
</evidence>
<gene>
    <name evidence="4" type="ORF">BpHYR1_050549</name>
</gene>
<accession>A0A3M7PRY0</accession>
<keyword evidence="5" id="KW-1185">Reference proteome</keyword>
<dbReference type="AlphaFoldDB" id="A0A3M7PRY0"/>
<dbReference type="InterPro" id="IPR019775">
    <property type="entry name" value="WD40_repeat_CS"/>
</dbReference>
<dbReference type="GO" id="GO:0000398">
    <property type="term" value="P:mRNA splicing, via spliceosome"/>
    <property type="evidence" value="ECO:0007669"/>
    <property type="project" value="TreeGrafter"/>
</dbReference>
<dbReference type="PROSITE" id="PS50294">
    <property type="entry name" value="WD_REPEATS_REGION"/>
    <property type="match status" value="1"/>
</dbReference>
<dbReference type="PROSITE" id="PS50082">
    <property type="entry name" value="WD_REPEATS_2"/>
    <property type="match status" value="1"/>
</dbReference>
<dbReference type="Gene3D" id="2.130.10.10">
    <property type="entry name" value="YVTN repeat-like/Quinoprotein amine dehydrogenase"/>
    <property type="match status" value="1"/>
</dbReference>
<evidence type="ECO:0000313" key="5">
    <source>
        <dbReference type="Proteomes" id="UP000276133"/>
    </source>
</evidence>
<evidence type="ECO:0000256" key="3">
    <source>
        <dbReference type="PROSITE-ProRule" id="PRU00221"/>
    </source>
</evidence>
<dbReference type="Pfam" id="PF00400">
    <property type="entry name" value="WD40"/>
    <property type="match status" value="1"/>
</dbReference>
<dbReference type="InterPro" id="IPR015943">
    <property type="entry name" value="WD40/YVTN_repeat-like_dom_sf"/>
</dbReference>
<comment type="caution">
    <text evidence="4">The sequence shown here is derived from an EMBL/GenBank/DDBJ whole genome shotgun (WGS) entry which is preliminary data.</text>
</comment>
<dbReference type="GO" id="GO:0046540">
    <property type="term" value="C:U4/U6 x U5 tri-snRNP complex"/>
    <property type="evidence" value="ECO:0007669"/>
    <property type="project" value="TreeGrafter"/>
</dbReference>
<organism evidence="4 5">
    <name type="scientific">Brachionus plicatilis</name>
    <name type="common">Marine rotifer</name>
    <name type="synonym">Brachionus muelleri</name>
    <dbReference type="NCBI Taxonomy" id="10195"/>
    <lineage>
        <taxon>Eukaryota</taxon>
        <taxon>Metazoa</taxon>
        <taxon>Spiralia</taxon>
        <taxon>Gnathifera</taxon>
        <taxon>Rotifera</taxon>
        <taxon>Eurotatoria</taxon>
        <taxon>Monogononta</taxon>
        <taxon>Pseudotrocha</taxon>
        <taxon>Ploima</taxon>
        <taxon>Brachionidae</taxon>
        <taxon>Brachionus</taxon>
    </lineage>
</organism>
<dbReference type="InterPro" id="IPR036322">
    <property type="entry name" value="WD40_repeat_dom_sf"/>
</dbReference>
<dbReference type="PANTHER" id="PTHR19846:SF0">
    <property type="entry name" value="PRE-MRNA PROCESSING FACTOR 4"/>
    <property type="match status" value="1"/>
</dbReference>
<name>A0A3M7PRY0_BRAPC</name>
<feature type="repeat" description="WD" evidence="3">
    <location>
        <begin position="26"/>
        <end position="66"/>
    </location>
</feature>
<dbReference type="SMART" id="SM00320">
    <property type="entry name" value="WD40"/>
    <property type="match status" value="1"/>
</dbReference>
<dbReference type="SUPFAM" id="SSF50978">
    <property type="entry name" value="WD40 repeat-like"/>
    <property type="match status" value="1"/>
</dbReference>
<dbReference type="PANTHER" id="PTHR19846">
    <property type="entry name" value="WD40 REPEAT PROTEIN"/>
    <property type="match status" value="1"/>
</dbReference>
<sequence length="79" mass="9227">MNMKLYENFEFISKIFRKNYNCVHTLNGHINTVLCLQINDKFTLASGSGDNTIKIWDLRNNNCIKTLNCHSNYVIIDKN</sequence>
<dbReference type="Proteomes" id="UP000276133">
    <property type="component" value="Unassembled WGS sequence"/>
</dbReference>